<comment type="caution">
    <text evidence="4">The sequence shown here is derived from an EMBL/GenBank/DDBJ whole genome shotgun (WGS) entry which is preliminary data.</text>
</comment>
<evidence type="ECO:0000313" key="5">
    <source>
        <dbReference type="Proteomes" id="UP000321234"/>
    </source>
</evidence>
<dbReference type="PANTHER" id="PTHR30308">
    <property type="entry name" value="TMRNA-BINDING COMPONENT OF TRANS-TRANSLATION TAGGING COMPLEX"/>
    <property type="match status" value="1"/>
</dbReference>
<keyword evidence="1 3" id="KW-0963">Cytoplasm</keyword>
<comment type="subcellular location">
    <subcellularLocation>
        <location evidence="3">Cytoplasm</location>
    </subcellularLocation>
    <text evidence="3">The tmRNA-SmpB complex associates with stalled 70S ribosomes.</text>
</comment>
<dbReference type="PANTHER" id="PTHR30308:SF2">
    <property type="entry name" value="SSRA-BINDING PROTEIN"/>
    <property type="match status" value="1"/>
</dbReference>
<dbReference type="Gene3D" id="2.40.280.10">
    <property type="match status" value="1"/>
</dbReference>
<dbReference type="SUPFAM" id="SSF74982">
    <property type="entry name" value="Small protein B (SmpB)"/>
    <property type="match status" value="1"/>
</dbReference>
<evidence type="ECO:0000313" key="4">
    <source>
        <dbReference type="EMBL" id="TXR52983.1"/>
    </source>
</evidence>
<dbReference type="InterPro" id="IPR000037">
    <property type="entry name" value="SsrA-bd_prot"/>
</dbReference>
<dbReference type="Proteomes" id="UP000321234">
    <property type="component" value="Unassembled WGS sequence"/>
</dbReference>
<dbReference type="OrthoDB" id="9805462at2"/>
<keyword evidence="5" id="KW-1185">Reference proteome</keyword>
<reference evidence="4 5" key="1">
    <citation type="submission" date="2019-07" db="EMBL/GenBank/DDBJ databases">
        <title>Quadrisphaera sp. strain DD2A genome sequencing and assembly.</title>
        <authorList>
            <person name="Kim I."/>
        </authorList>
    </citation>
    <scope>NUCLEOTIDE SEQUENCE [LARGE SCALE GENOMIC DNA]</scope>
    <source>
        <strain evidence="4 5">DD2A</strain>
    </source>
</reference>
<dbReference type="PROSITE" id="PS01317">
    <property type="entry name" value="SSRP"/>
    <property type="match status" value="1"/>
</dbReference>
<dbReference type="Pfam" id="PF01668">
    <property type="entry name" value="SmpB"/>
    <property type="match status" value="1"/>
</dbReference>
<dbReference type="GO" id="GO:0003723">
    <property type="term" value="F:RNA binding"/>
    <property type="evidence" value="ECO:0007669"/>
    <property type="project" value="UniProtKB-UniRule"/>
</dbReference>
<sequence>MRLVARNKRAAHDYLLTQRYEAGLVLVGTEVKALRQGRASLSESWVEIDDAGEAWLHGAHIPEYSQGSWTNHSARRPRKLLLHAAQLRRLAESSREGGWTVVPTSLYFLGSWVKVEVAVARGKAEHDKRQTLRERQDAREAERVMAAHRRSTRGARAAS</sequence>
<dbReference type="EMBL" id="VKAC01000011">
    <property type="protein sequence ID" value="TXR52983.1"/>
    <property type="molecule type" value="Genomic_DNA"/>
</dbReference>
<evidence type="ECO:0000256" key="1">
    <source>
        <dbReference type="ARBA" id="ARBA00022490"/>
    </source>
</evidence>
<dbReference type="InterPro" id="IPR020081">
    <property type="entry name" value="SsrA-bd_prot_CS"/>
</dbReference>
<dbReference type="AlphaFoldDB" id="A0A5C8Z6Q6"/>
<evidence type="ECO:0000256" key="2">
    <source>
        <dbReference type="ARBA" id="ARBA00022884"/>
    </source>
</evidence>
<comment type="function">
    <text evidence="3">Required for rescue of stalled ribosomes mediated by trans-translation. Binds to transfer-messenger RNA (tmRNA), required for stable association of tmRNA with ribosomes. tmRNA and SmpB together mimic tRNA shape, replacing the anticodon stem-loop with SmpB. tmRNA is encoded by the ssrA gene; the 2 termini fold to resemble tRNA(Ala) and it encodes a 'tag peptide', a short internal open reading frame. During trans-translation Ala-aminoacylated tmRNA acts like a tRNA, entering the A-site of stalled ribosomes, displacing the stalled mRNA. The ribosome then switches to translate the ORF on the tmRNA; the nascent peptide is terminated with the 'tag peptide' encoded by the tmRNA and targeted for degradation. The ribosome is freed to recommence translation, which seems to be the essential function of trans-translation.</text>
</comment>
<comment type="similarity">
    <text evidence="3">Belongs to the SmpB family.</text>
</comment>
<dbReference type="RefSeq" id="WP_147927750.1">
    <property type="nucleotide sequence ID" value="NZ_VKAC01000011.1"/>
</dbReference>
<evidence type="ECO:0000256" key="3">
    <source>
        <dbReference type="HAMAP-Rule" id="MF_00023"/>
    </source>
</evidence>
<accession>A0A5C8Z6Q6</accession>
<name>A0A5C8Z6Q6_9ACTN</name>
<dbReference type="GO" id="GO:0005829">
    <property type="term" value="C:cytosol"/>
    <property type="evidence" value="ECO:0007669"/>
    <property type="project" value="TreeGrafter"/>
</dbReference>
<protein>
    <recommendedName>
        <fullName evidence="3">SsrA-binding protein</fullName>
    </recommendedName>
    <alternativeName>
        <fullName evidence="3">Small protein B</fullName>
    </alternativeName>
</protein>
<dbReference type="GO" id="GO:0070929">
    <property type="term" value="P:trans-translation"/>
    <property type="evidence" value="ECO:0007669"/>
    <property type="project" value="UniProtKB-UniRule"/>
</dbReference>
<keyword evidence="2 3" id="KW-0694">RNA-binding</keyword>
<dbReference type="NCBIfam" id="TIGR00086">
    <property type="entry name" value="smpB"/>
    <property type="match status" value="1"/>
</dbReference>
<dbReference type="HAMAP" id="MF_00023">
    <property type="entry name" value="SmpB"/>
    <property type="match status" value="1"/>
</dbReference>
<dbReference type="InterPro" id="IPR023620">
    <property type="entry name" value="SmpB"/>
</dbReference>
<dbReference type="NCBIfam" id="NF003843">
    <property type="entry name" value="PRK05422.1"/>
    <property type="match status" value="1"/>
</dbReference>
<dbReference type="GO" id="GO:0070930">
    <property type="term" value="P:trans-translation-dependent protein tagging"/>
    <property type="evidence" value="ECO:0007669"/>
    <property type="project" value="TreeGrafter"/>
</dbReference>
<proteinExistence type="inferred from homology"/>
<dbReference type="CDD" id="cd09294">
    <property type="entry name" value="SmpB"/>
    <property type="match status" value="1"/>
</dbReference>
<gene>
    <name evidence="3 4" type="primary">smpB</name>
    <name evidence="4" type="ORF">FMM08_17575</name>
</gene>
<organism evidence="4 5">
    <name type="scientific">Quadrisphaera setariae</name>
    <dbReference type="NCBI Taxonomy" id="2593304"/>
    <lineage>
        <taxon>Bacteria</taxon>
        <taxon>Bacillati</taxon>
        <taxon>Actinomycetota</taxon>
        <taxon>Actinomycetes</taxon>
        <taxon>Kineosporiales</taxon>
        <taxon>Kineosporiaceae</taxon>
        <taxon>Quadrisphaera</taxon>
    </lineage>
</organism>